<proteinExistence type="predicted"/>
<keyword evidence="2" id="KW-1185">Reference proteome</keyword>
<evidence type="ECO:0000313" key="1">
    <source>
        <dbReference type="EMBL" id="BDI30025.1"/>
    </source>
</evidence>
<accession>A0A402D2F7</accession>
<dbReference type="Proteomes" id="UP000287394">
    <property type="component" value="Chromosome"/>
</dbReference>
<reference evidence="1 2" key="1">
    <citation type="journal article" date="2019" name="Int. J. Syst. Evol. Microbiol.">
        <title>Capsulimonas corticalis gen. nov., sp. nov., an aerobic capsulated bacterium, of a novel bacterial order, Capsulimonadales ord. nov., of the class Armatimonadia of the phylum Armatimonadetes.</title>
        <authorList>
            <person name="Li J."/>
            <person name="Kudo C."/>
            <person name="Tonouchi A."/>
        </authorList>
    </citation>
    <scope>NUCLEOTIDE SEQUENCE [LARGE SCALE GENOMIC DNA]</scope>
    <source>
        <strain evidence="1 2">AX-7</strain>
    </source>
</reference>
<protein>
    <submittedName>
        <fullName evidence="1">Uncharacterized protein</fullName>
    </submittedName>
</protein>
<sequence length="145" mass="16745">MSETNKIDEIVDFPVHFLSCEIGIIKPMNADKDLYNIEIPIVPFELDDERVKTSIRLDWIDFGDKTITELTNTAFIFPVNPEEGYIEGSIYLRSAHNPVDVTRIDFDNLTDNILAAALDMRILFEFEDIGFKNIDYTLNARLRIK</sequence>
<evidence type="ECO:0000313" key="2">
    <source>
        <dbReference type="Proteomes" id="UP000287394"/>
    </source>
</evidence>
<dbReference type="RefSeq" id="WP_119323670.1">
    <property type="nucleotide sequence ID" value="NZ_AP025739.1"/>
</dbReference>
<gene>
    <name evidence="1" type="ORF">CCAX7_20760</name>
</gene>
<dbReference type="OrthoDB" id="5997643at2"/>
<organism evidence="1 2">
    <name type="scientific">Capsulimonas corticalis</name>
    <dbReference type="NCBI Taxonomy" id="2219043"/>
    <lineage>
        <taxon>Bacteria</taxon>
        <taxon>Bacillati</taxon>
        <taxon>Armatimonadota</taxon>
        <taxon>Armatimonadia</taxon>
        <taxon>Capsulimonadales</taxon>
        <taxon>Capsulimonadaceae</taxon>
        <taxon>Capsulimonas</taxon>
    </lineage>
</organism>
<dbReference type="AlphaFoldDB" id="A0A402D2F7"/>
<dbReference type="EMBL" id="AP025739">
    <property type="protein sequence ID" value="BDI30025.1"/>
    <property type="molecule type" value="Genomic_DNA"/>
</dbReference>
<name>A0A402D2F7_9BACT</name>
<dbReference type="KEGG" id="ccot:CCAX7_20760"/>